<sequence>MREIRTVIFDWDGTLSDSISRIVECMRGAAELIGVPLPAEQQVRDIIGLGLPEAVAVLFPDIDDPSLTRRLTEAYSQYFVAQEQTPSPLFDGVLDTLAELRQSGYKLAVATGKSRRGLDRVLKSHDLTNFFDATRCADESLSKPHPRMLEEILNRLETPATNAVMLGDSEYDIRMAHNARVRAIAVTYGAQSREHLLQSQPEHCIDAFSEFRSWILSPVNSAPVSKTISIPVSRG</sequence>
<dbReference type="SFLD" id="SFLDS00003">
    <property type="entry name" value="Haloacid_Dehalogenase"/>
    <property type="match status" value="1"/>
</dbReference>
<dbReference type="PANTHER" id="PTHR43434:SF24">
    <property type="entry name" value="HYDROLASE-RELATED"/>
    <property type="match status" value="1"/>
</dbReference>
<dbReference type="GO" id="GO:0046872">
    <property type="term" value="F:metal ion binding"/>
    <property type="evidence" value="ECO:0007669"/>
    <property type="project" value="UniProtKB-KW"/>
</dbReference>
<evidence type="ECO:0000313" key="3">
    <source>
        <dbReference type="EMBL" id="KAA0696938.1"/>
    </source>
</evidence>
<dbReference type="GO" id="GO:0006281">
    <property type="term" value="P:DNA repair"/>
    <property type="evidence" value="ECO:0007669"/>
    <property type="project" value="TreeGrafter"/>
</dbReference>
<dbReference type="OrthoDB" id="9782449at2"/>
<accession>A0A7V7GX98</accession>
<dbReference type="GO" id="GO:0005829">
    <property type="term" value="C:cytosol"/>
    <property type="evidence" value="ECO:0007669"/>
    <property type="project" value="TreeGrafter"/>
</dbReference>
<comment type="cofactor">
    <cofactor evidence="1">
        <name>Mg(2+)</name>
        <dbReference type="ChEBI" id="CHEBI:18420"/>
    </cofactor>
</comment>
<comment type="caution">
    <text evidence="3">The sequence shown here is derived from an EMBL/GenBank/DDBJ whole genome shotgun (WGS) entry which is preliminary data.</text>
</comment>
<dbReference type="AlphaFoldDB" id="A0A7V7GX98"/>
<dbReference type="EMBL" id="QOVF01000001">
    <property type="protein sequence ID" value="KAA0696938.1"/>
    <property type="molecule type" value="Genomic_DNA"/>
</dbReference>
<dbReference type="Proteomes" id="UP000463138">
    <property type="component" value="Unassembled WGS sequence"/>
</dbReference>
<evidence type="ECO:0000256" key="1">
    <source>
        <dbReference type="ARBA" id="ARBA00001946"/>
    </source>
</evidence>
<dbReference type="InterPro" id="IPR036412">
    <property type="entry name" value="HAD-like_sf"/>
</dbReference>
<dbReference type="InterPro" id="IPR023214">
    <property type="entry name" value="HAD_sf"/>
</dbReference>
<dbReference type="NCBIfam" id="TIGR01662">
    <property type="entry name" value="HAD-SF-IIIA"/>
    <property type="match status" value="1"/>
</dbReference>
<keyword evidence="2" id="KW-0479">Metal-binding</keyword>
<dbReference type="InterPro" id="IPR023198">
    <property type="entry name" value="PGP-like_dom2"/>
</dbReference>
<evidence type="ECO:0000256" key="2">
    <source>
        <dbReference type="ARBA" id="ARBA00022723"/>
    </source>
</evidence>
<dbReference type="InterPro" id="IPR041492">
    <property type="entry name" value="HAD_2"/>
</dbReference>
<dbReference type="Pfam" id="PF13419">
    <property type="entry name" value="HAD_2"/>
    <property type="match status" value="1"/>
</dbReference>
<dbReference type="RefSeq" id="WP_149331864.1">
    <property type="nucleotide sequence ID" value="NZ_QOVF01000001.1"/>
</dbReference>
<dbReference type="Gene3D" id="1.10.150.240">
    <property type="entry name" value="Putative phosphatase, domain 2"/>
    <property type="match status" value="1"/>
</dbReference>
<protein>
    <submittedName>
        <fullName evidence="3">HAD-IIIA family hydrolase</fullName>
    </submittedName>
</protein>
<organism evidence="3 4">
    <name type="scientific">Halopseudomonas laoshanensis</name>
    <dbReference type="NCBI Taxonomy" id="2268758"/>
    <lineage>
        <taxon>Bacteria</taxon>
        <taxon>Pseudomonadati</taxon>
        <taxon>Pseudomonadota</taxon>
        <taxon>Gammaproteobacteria</taxon>
        <taxon>Pseudomonadales</taxon>
        <taxon>Pseudomonadaceae</taxon>
        <taxon>Halopseudomonas</taxon>
    </lineage>
</organism>
<dbReference type="NCBIfam" id="TIGR01549">
    <property type="entry name" value="HAD-SF-IA-v1"/>
    <property type="match status" value="1"/>
</dbReference>
<proteinExistence type="predicted"/>
<evidence type="ECO:0000313" key="4">
    <source>
        <dbReference type="Proteomes" id="UP000463138"/>
    </source>
</evidence>
<reference evidence="3 4" key="1">
    <citation type="submission" date="2018-07" db="EMBL/GenBank/DDBJ databases">
        <title>Pseudomonas laoshanensis sp. nov., isolated from soil.</title>
        <authorList>
            <person name="Sun J."/>
            <person name="Yu L."/>
            <person name="Wang M."/>
            <person name="Zhang C."/>
        </authorList>
    </citation>
    <scope>NUCLEOTIDE SEQUENCE [LARGE SCALE GENOMIC DNA]</scope>
    <source>
        <strain evidence="3 4">Y22</strain>
    </source>
</reference>
<dbReference type="Gene3D" id="3.40.50.1000">
    <property type="entry name" value="HAD superfamily/HAD-like"/>
    <property type="match status" value="1"/>
</dbReference>
<keyword evidence="3" id="KW-0378">Hydrolase</keyword>
<dbReference type="PANTHER" id="PTHR43434">
    <property type="entry name" value="PHOSPHOGLYCOLATE PHOSPHATASE"/>
    <property type="match status" value="1"/>
</dbReference>
<dbReference type="InterPro" id="IPR006439">
    <property type="entry name" value="HAD-SF_hydro_IA"/>
</dbReference>
<name>A0A7V7GX98_9GAMM</name>
<dbReference type="SUPFAM" id="SSF56784">
    <property type="entry name" value="HAD-like"/>
    <property type="match status" value="1"/>
</dbReference>
<keyword evidence="4" id="KW-1185">Reference proteome</keyword>
<dbReference type="InterPro" id="IPR050155">
    <property type="entry name" value="HAD-like_hydrolase_sf"/>
</dbReference>
<dbReference type="FunFam" id="3.40.50.1000:FF:000022">
    <property type="entry name" value="Phosphoglycolate phosphatase"/>
    <property type="match status" value="1"/>
</dbReference>
<dbReference type="SFLD" id="SFLDG01129">
    <property type="entry name" value="C1.5:_HAD__Beta-PGM__Phosphata"/>
    <property type="match status" value="1"/>
</dbReference>
<dbReference type="InterPro" id="IPR006549">
    <property type="entry name" value="HAD-SF_hydro_IIIA"/>
</dbReference>
<dbReference type="SFLD" id="SFLDG01135">
    <property type="entry name" value="C1.5.6:_HAD__Beta-PGM__Phospha"/>
    <property type="match status" value="1"/>
</dbReference>
<dbReference type="GO" id="GO:0008967">
    <property type="term" value="F:phosphoglycolate phosphatase activity"/>
    <property type="evidence" value="ECO:0007669"/>
    <property type="project" value="TreeGrafter"/>
</dbReference>
<gene>
    <name evidence="3" type="ORF">DT594_06400</name>
</gene>